<protein>
    <submittedName>
        <fullName evidence="5">Major facilitator superfamily domain-containing protein</fullName>
    </submittedName>
</protein>
<name>A0A9P8VIV8_9PEZI</name>
<dbReference type="SUPFAM" id="SSF103473">
    <property type="entry name" value="MFS general substrate transporter"/>
    <property type="match status" value="1"/>
</dbReference>
<evidence type="ECO:0000256" key="1">
    <source>
        <dbReference type="ARBA" id="ARBA00004141"/>
    </source>
</evidence>
<keyword evidence="3" id="KW-0812">Transmembrane</keyword>
<dbReference type="AlphaFoldDB" id="A0A9P8VIV8"/>
<dbReference type="PROSITE" id="PS50850">
    <property type="entry name" value="MFS"/>
    <property type="match status" value="1"/>
</dbReference>
<dbReference type="GO" id="GO:0022857">
    <property type="term" value="F:transmembrane transporter activity"/>
    <property type="evidence" value="ECO:0007669"/>
    <property type="project" value="InterPro"/>
</dbReference>
<feature type="transmembrane region" description="Helical" evidence="3">
    <location>
        <begin position="246"/>
        <end position="267"/>
    </location>
</feature>
<feature type="transmembrane region" description="Helical" evidence="3">
    <location>
        <begin position="167"/>
        <end position="187"/>
    </location>
</feature>
<evidence type="ECO:0000256" key="3">
    <source>
        <dbReference type="SAM" id="Phobius"/>
    </source>
</evidence>
<dbReference type="InterPro" id="IPR011701">
    <property type="entry name" value="MFS"/>
</dbReference>
<gene>
    <name evidence="5" type="ORF">F5X68DRAFT_267253</name>
</gene>
<feature type="domain" description="Major facilitator superfamily (MFS) profile" evidence="4">
    <location>
        <begin position="245"/>
        <end position="434"/>
    </location>
</feature>
<evidence type="ECO:0000313" key="5">
    <source>
        <dbReference type="EMBL" id="KAH6693931.1"/>
    </source>
</evidence>
<feature type="transmembrane region" description="Helical" evidence="3">
    <location>
        <begin position="311"/>
        <end position="330"/>
    </location>
</feature>
<feature type="transmembrane region" description="Helical" evidence="3">
    <location>
        <begin position="133"/>
        <end position="155"/>
    </location>
</feature>
<evidence type="ECO:0000256" key="2">
    <source>
        <dbReference type="ARBA" id="ARBA00006727"/>
    </source>
</evidence>
<keyword evidence="3" id="KW-0472">Membrane</keyword>
<feature type="transmembrane region" description="Helical" evidence="3">
    <location>
        <begin position="371"/>
        <end position="393"/>
    </location>
</feature>
<keyword evidence="6" id="KW-1185">Reference proteome</keyword>
<dbReference type="GO" id="GO:0016020">
    <property type="term" value="C:membrane"/>
    <property type="evidence" value="ECO:0007669"/>
    <property type="project" value="UniProtKB-SubCell"/>
</dbReference>
<comment type="similarity">
    <text evidence="2">Belongs to the major facilitator superfamily. Monocarboxylate porter (TC 2.A.1.13) family.</text>
</comment>
<comment type="subcellular location">
    <subcellularLocation>
        <location evidence="1">Membrane</location>
        <topology evidence="1">Multi-pass membrane protein</topology>
    </subcellularLocation>
</comment>
<dbReference type="OrthoDB" id="6509908at2759"/>
<feature type="transmembrane region" description="Helical" evidence="3">
    <location>
        <begin position="109"/>
        <end position="127"/>
    </location>
</feature>
<keyword evidence="3" id="KW-1133">Transmembrane helix</keyword>
<feature type="transmembrane region" description="Helical" evidence="3">
    <location>
        <begin position="279"/>
        <end position="299"/>
    </location>
</feature>
<evidence type="ECO:0000259" key="4">
    <source>
        <dbReference type="PROSITE" id="PS50850"/>
    </source>
</evidence>
<feature type="transmembrane region" description="Helical" evidence="3">
    <location>
        <begin position="336"/>
        <end position="359"/>
    </location>
</feature>
<dbReference type="PANTHER" id="PTHR11360:SF281">
    <property type="entry name" value="ASPYRIDONES EFFLUX PROTEIN APDF-RELATED"/>
    <property type="match status" value="1"/>
</dbReference>
<reference evidence="5" key="1">
    <citation type="journal article" date="2021" name="Nat. Commun.">
        <title>Genetic determinants of endophytism in the Arabidopsis root mycobiome.</title>
        <authorList>
            <person name="Mesny F."/>
            <person name="Miyauchi S."/>
            <person name="Thiergart T."/>
            <person name="Pickel B."/>
            <person name="Atanasova L."/>
            <person name="Karlsson M."/>
            <person name="Huettel B."/>
            <person name="Barry K.W."/>
            <person name="Haridas S."/>
            <person name="Chen C."/>
            <person name="Bauer D."/>
            <person name="Andreopoulos W."/>
            <person name="Pangilinan J."/>
            <person name="LaButti K."/>
            <person name="Riley R."/>
            <person name="Lipzen A."/>
            <person name="Clum A."/>
            <person name="Drula E."/>
            <person name="Henrissat B."/>
            <person name="Kohler A."/>
            <person name="Grigoriev I.V."/>
            <person name="Martin F.M."/>
            <person name="Hacquard S."/>
        </authorList>
    </citation>
    <scope>NUCLEOTIDE SEQUENCE</scope>
    <source>
        <strain evidence="5">MPI-SDFR-AT-0117</strain>
    </source>
</reference>
<evidence type="ECO:0000313" key="6">
    <source>
        <dbReference type="Proteomes" id="UP000770015"/>
    </source>
</evidence>
<dbReference type="EMBL" id="JAGSXJ010000003">
    <property type="protein sequence ID" value="KAH6693931.1"/>
    <property type="molecule type" value="Genomic_DNA"/>
</dbReference>
<dbReference type="Pfam" id="PF07690">
    <property type="entry name" value="MFS_1"/>
    <property type="match status" value="1"/>
</dbReference>
<feature type="transmembrane region" description="Helical" evidence="3">
    <location>
        <begin position="74"/>
        <end position="97"/>
    </location>
</feature>
<dbReference type="InterPro" id="IPR050327">
    <property type="entry name" value="Proton-linked_MCT"/>
</dbReference>
<proteinExistence type="inferred from homology"/>
<feature type="transmembrane region" description="Helical" evidence="3">
    <location>
        <begin position="199"/>
        <end position="218"/>
    </location>
</feature>
<dbReference type="PANTHER" id="PTHR11360">
    <property type="entry name" value="MONOCARBOXYLATE TRANSPORTER"/>
    <property type="match status" value="1"/>
</dbReference>
<dbReference type="InterPro" id="IPR020846">
    <property type="entry name" value="MFS_dom"/>
</dbReference>
<feature type="transmembrane region" description="Helical" evidence="3">
    <location>
        <begin position="405"/>
        <end position="426"/>
    </location>
</feature>
<comment type="caution">
    <text evidence="5">The sequence shown here is derived from an EMBL/GenBank/DDBJ whole genome shotgun (WGS) entry which is preliminary data.</text>
</comment>
<accession>A0A9P8VIV8</accession>
<dbReference type="Proteomes" id="UP000770015">
    <property type="component" value="Unassembled WGS sequence"/>
</dbReference>
<sequence>MKEDTNPHPISALEAGPDVHADAESIASTPPSEHTLDAWLTVAGSFLVYFVCFGFMTGFGFFQDYYAKNQLQAYPPSLVALIGSLQLGLMYLVGPITGVLFDAYGPKRLYLGGATGAIISCIGLSFAQEGRVWQHFLSQGLLFGLTVSFGTQTALAVTGQHFRRNRALAMGVVAGGSSAGGVCFPIMFSRLVPRIGFAWSVRLAALLFLICYTLAVFLTRATSQGRGPLRSLRDILDFRGFKDPRYAVLAFAMVVGNLGLYVPYNFIEAFLRFYHPTASIGSYLLPLINGSSFFGRIFGGLIADRIGGLNLLYPMTLVAGILCLTMWLLARSVAVIVAFACLYGFCSGIFISVVPSVVARISPDKHIGARLGAFFSLGAIGVFTGTPIGGAFIQDGTETEFRNLIVFAGCTMTGAGLLMAAARVLCDRNLRTKW</sequence>
<organism evidence="5 6">
    <name type="scientific">Plectosphaerella plurivora</name>
    <dbReference type="NCBI Taxonomy" id="936078"/>
    <lineage>
        <taxon>Eukaryota</taxon>
        <taxon>Fungi</taxon>
        <taxon>Dikarya</taxon>
        <taxon>Ascomycota</taxon>
        <taxon>Pezizomycotina</taxon>
        <taxon>Sordariomycetes</taxon>
        <taxon>Hypocreomycetidae</taxon>
        <taxon>Glomerellales</taxon>
        <taxon>Plectosphaerellaceae</taxon>
        <taxon>Plectosphaerella</taxon>
    </lineage>
</organism>
<feature type="transmembrane region" description="Helical" evidence="3">
    <location>
        <begin position="38"/>
        <end position="62"/>
    </location>
</feature>
<dbReference type="Gene3D" id="1.20.1250.20">
    <property type="entry name" value="MFS general substrate transporter like domains"/>
    <property type="match status" value="1"/>
</dbReference>
<dbReference type="InterPro" id="IPR036259">
    <property type="entry name" value="MFS_trans_sf"/>
</dbReference>